<feature type="domain" description="VOC" evidence="2">
    <location>
        <begin position="26"/>
        <end position="166"/>
    </location>
</feature>
<dbReference type="InterPro" id="IPR004360">
    <property type="entry name" value="Glyas_Fos-R_dOase_dom"/>
</dbReference>
<organism evidence="3">
    <name type="scientific">Neobodo designis</name>
    <name type="common">Flagellated protozoan</name>
    <name type="synonym">Bodo designis</name>
    <dbReference type="NCBI Taxonomy" id="312471"/>
    <lineage>
        <taxon>Eukaryota</taxon>
        <taxon>Discoba</taxon>
        <taxon>Euglenozoa</taxon>
        <taxon>Kinetoplastea</taxon>
        <taxon>Metakinetoplastina</taxon>
        <taxon>Neobodonida</taxon>
        <taxon>Neobodo</taxon>
    </lineage>
</organism>
<dbReference type="Pfam" id="PF00903">
    <property type="entry name" value="Glyoxalase"/>
    <property type="match status" value="1"/>
</dbReference>
<dbReference type="InterPro" id="IPR029068">
    <property type="entry name" value="Glyas_Bleomycin-R_OHBP_Dase"/>
</dbReference>
<proteinExistence type="predicted"/>
<dbReference type="GO" id="GO:0046872">
    <property type="term" value="F:metal ion binding"/>
    <property type="evidence" value="ECO:0007669"/>
    <property type="project" value="UniProtKB-KW"/>
</dbReference>
<evidence type="ECO:0000256" key="1">
    <source>
        <dbReference type="ARBA" id="ARBA00022723"/>
    </source>
</evidence>
<dbReference type="EMBL" id="HBGF01029771">
    <property type="protein sequence ID" value="CAD9125809.1"/>
    <property type="molecule type" value="Transcribed_RNA"/>
</dbReference>
<dbReference type="InterPro" id="IPR050383">
    <property type="entry name" value="GlyoxalaseI/FosfomycinResist"/>
</dbReference>
<dbReference type="SUPFAM" id="SSF54593">
    <property type="entry name" value="Glyoxalase/Bleomycin resistance protein/Dihydroxybiphenyl dioxygenase"/>
    <property type="match status" value="1"/>
</dbReference>
<reference evidence="3" key="1">
    <citation type="submission" date="2021-01" db="EMBL/GenBank/DDBJ databases">
        <authorList>
            <person name="Corre E."/>
            <person name="Pelletier E."/>
            <person name="Niang G."/>
            <person name="Scheremetjew M."/>
            <person name="Finn R."/>
            <person name="Kale V."/>
            <person name="Holt S."/>
            <person name="Cochrane G."/>
            <person name="Meng A."/>
            <person name="Brown T."/>
            <person name="Cohen L."/>
        </authorList>
    </citation>
    <scope>NUCLEOTIDE SEQUENCE</scope>
    <source>
        <strain evidence="3">CCAP 1951/1</strain>
    </source>
</reference>
<dbReference type="Gene3D" id="3.10.180.10">
    <property type="entry name" value="2,3-Dihydroxybiphenyl 1,2-Dioxygenase, domain 1"/>
    <property type="match status" value="1"/>
</dbReference>
<protein>
    <recommendedName>
        <fullName evidence="2">VOC domain-containing protein</fullName>
    </recommendedName>
</protein>
<evidence type="ECO:0000259" key="2">
    <source>
        <dbReference type="PROSITE" id="PS51819"/>
    </source>
</evidence>
<dbReference type="PANTHER" id="PTHR21366:SF22">
    <property type="entry name" value="VOC DOMAIN-CONTAINING PROTEIN"/>
    <property type="match status" value="1"/>
</dbReference>
<dbReference type="PANTHER" id="PTHR21366">
    <property type="entry name" value="GLYOXALASE FAMILY PROTEIN"/>
    <property type="match status" value="1"/>
</dbReference>
<dbReference type="GO" id="GO:0004462">
    <property type="term" value="F:lactoylglutathione lyase activity"/>
    <property type="evidence" value="ECO:0007669"/>
    <property type="project" value="InterPro"/>
</dbReference>
<dbReference type="InterPro" id="IPR018146">
    <property type="entry name" value="Glyoxalase_1_CS"/>
</dbReference>
<evidence type="ECO:0000313" key="3">
    <source>
        <dbReference type="EMBL" id="CAD9125809.1"/>
    </source>
</evidence>
<dbReference type="AlphaFoldDB" id="A0A7S1M9T4"/>
<dbReference type="PROSITE" id="PS00934">
    <property type="entry name" value="GLYOXALASE_I_1"/>
    <property type="match status" value="1"/>
</dbReference>
<dbReference type="InterPro" id="IPR037523">
    <property type="entry name" value="VOC_core"/>
</dbReference>
<keyword evidence="1" id="KW-0479">Metal-binding</keyword>
<dbReference type="PROSITE" id="PS51819">
    <property type="entry name" value="VOC"/>
    <property type="match status" value="1"/>
</dbReference>
<gene>
    <name evidence="3" type="ORF">NDES1114_LOCUS19792</name>
</gene>
<name>A0A7S1M9T4_NEODS</name>
<accession>A0A7S1M9T4</accession>
<sequence length="185" mass="21139">MQRATANDNQCDATRGLLRGLIRPRRFDHVGIEVRDAEKSLAFYRDVLGFEQIRRPPFTCRGYWLVLGDSLQLHIAEAAASRHADLKRQRADRMDFKGIVEHGVANHFAFCVDGVAEARDRLARHNKTASADSIVPFHFIDRSHLTDADQLFVLDPDDNLIELASQVNRTYLAPMFRRTKLPSRL</sequence>